<name>A0A2S8J8Z3_RHOOP</name>
<sequence length="243" mass="26570">MESTMTTTPSDATTIDTTPSTGIIDFRARPNTYEYMADLLVPIYPLWTQFRTDPPPVKSLDTFIQALRANGIDRAFFTGRQRIENGRLTFGVPNDYVAQCVAAHPDVLIGVASVDPSTGVDEVAQELDHSIGERGLKGIALDFHWMKVPVSDPVFTPVYAYAQKKGVPVILTIGGLNGLFGHPDRSQRSPRHSPISRSLLRTGCVPTSTSTCDWRGATRTSSSRRRCSGSTPVSSRSSRRQAT</sequence>
<accession>A0A2S8J8Z3</accession>
<dbReference type="AlphaFoldDB" id="A0A2S8J8Z3"/>
<dbReference type="InterPro" id="IPR032466">
    <property type="entry name" value="Metal_Hydrolase"/>
</dbReference>
<proteinExistence type="predicted"/>
<organism evidence="4 5">
    <name type="scientific">Rhodococcus opacus</name>
    <name type="common">Nocardia opaca</name>
    <dbReference type="NCBI Taxonomy" id="37919"/>
    <lineage>
        <taxon>Bacteria</taxon>
        <taxon>Bacillati</taxon>
        <taxon>Actinomycetota</taxon>
        <taxon>Actinomycetes</taxon>
        <taxon>Mycobacteriales</taxon>
        <taxon>Nocardiaceae</taxon>
        <taxon>Rhodococcus</taxon>
    </lineage>
</organism>
<dbReference type="GO" id="GO:0016831">
    <property type="term" value="F:carboxy-lyase activity"/>
    <property type="evidence" value="ECO:0007669"/>
    <property type="project" value="InterPro"/>
</dbReference>
<evidence type="ECO:0000259" key="3">
    <source>
        <dbReference type="Pfam" id="PF04909"/>
    </source>
</evidence>
<gene>
    <name evidence="4" type="ORF">C5613_18640</name>
</gene>
<dbReference type="Gene3D" id="3.20.20.140">
    <property type="entry name" value="Metal-dependent hydrolases"/>
    <property type="match status" value="1"/>
</dbReference>
<evidence type="ECO:0000313" key="5">
    <source>
        <dbReference type="Proteomes" id="UP000239290"/>
    </source>
</evidence>
<feature type="region of interest" description="Disordered" evidence="2">
    <location>
        <begin position="181"/>
        <end position="243"/>
    </location>
</feature>
<feature type="domain" description="Amidohydrolase-related" evidence="3">
    <location>
        <begin position="86"/>
        <end position="188"/>
    </location>
</feature>
<reference evidence="5" key="1">
    <citation type="submission" date="2018-02" db="EMBL/GenBank/DDBJ databases">
        <title>Draft genome sequencing of Rhodococcus opacus KU647198.</title>
        <authorList>
            <person name="Zheng B.-X."/>
        </authorList>
    </citation>
    <scope>NUCLEOTIDE SEQUENCE [LARGE SCALE GENOMIC DNA]</scope>
    <source>
        <strain evidence="5">04-OD7</strain>
    </source>
</reference>
<feature type="region of interest" description="Disordered" evidence="2">
    <location>
        <begin position="1"/>
        <end position="21"/>
    </location>
</feature>
<dbReference type="Pfam" id="PF04909">
    <property type="entry name" value="Amidohydro_2"/>
    <property type="match status" value="1"/>
</dbReference>
<comment type="caution">
    <text evidence="4">The sequence shown here is derived from an EMBL/GenBank/DDBJ whole genome shotgun (WGS) entry which is preliminary data.</text>
</comment>
<evidence type="ECO:0000313" key="4">
    <source>
        <dbReference type="EMBL" id="PQP23379.1"/>
    </source>
</evidence>
<keyword evidence="1" id="KW-0456">Lyase</keyword>
<evidence type="ECO:0000256" key="1">
    <source>
        <dbReference type="ARBA" id="ARBA00023239"/>
    </source>
</evidence>
<protein>
    <recommendedName>
        <fullName evidence="3">Amidohydrolase-related domain-containing protein</fullName>
    </recommendedName>
</protein>
<dbReference type="InterPro" id="IPR006680">
    <property type="entry name" value="Amidohydro-rel"/>
</dbReference>
<dbReference type="GO" id="GO:0016787">
    <property type="term" value="F:hydrolase activity"/>
    <property type="evidence" value="ECO:0007669"/>
    <property type="project" value="InterPro"/>
</dbReference>
<dbReference type="Proteomes" id="UP000239290">
    <property type="component" value="Unassembled WGS sequence"/>
</dbReference>
<dbReference type="EMBL" id="PUIO01000021">
    <property type="protein sequence ID" value="PQP23379.1"/>
    <property type="molecule type" value="Genomic_DNA"/>
</dbReference>
<dbReference type="PANTHER" id="PTHR21240">
    <property type="entry name" value="2-AMINO-3-CARBOXYLMUCONATE-6-SEMIALDEHYDE DECARBOXYLASE"/>
    <property type="match status" value="1"/>
</dbReference>
<dbReference type="SUPFAM" id="SSF51556">
    <property type="entry name" value="Metallo-dependent hydrolases"/>
    <property type="match status" value="1"/>
</dbReference>
<evidence type="ECO:0000256" key="2">
    <source>
        <dbReference type="SAM" id="MobiDB-lite"/>
    </source>
</evidence>
<dbReference type="InterPro" id="IPR032465">
    <property type="entry name" value="ACMSD"/>
</dbReference>